<name>A0A7N0TM21_KALFE</name>
<feature type="domain" description="Exostosin GT47" evidence="8">
    <location>
        <begin position="287"/>
        <end position="566"/>
    </location>
</feature>
<feature type="region of interest" description="Disordered" evidence="6">
    <location>
        <begin position="153"/>
        <end position="211"/>
    </location>
</feature>
<feature type="compositionally biased region" description="Polar residues" evidence="6">
    <location>
        <begin position="72"/>
        <end position="88"/>
    </location>
</feature>
<evidence type="ECO:0000313" key="10">
    <source>
        <dbReference type="Proteomes" id="UP000594263"/>
    </source>
</evidence>
<dbReference type="AlphaFoldDB" id="A0A7N0TM21"/>
<dbReference type="Proteomes" id="UP000594263">
    <property type="component" value="Unplaced"/>
</dbReference>
<dbReference type="InterPro" id="IPR040911">
    <property type="entry name" value="Exostosin_GT47"/>
</dbReference>
<evidence type="ECO:0000256" key="1">
    <source>
        <dbReference type="ARBA" id="ARBA00004323"/>
    </source>
</evidence>
<evidence type="ECO:0000256" key="3">
    <source>
        <dbReference type="ARBA" id="ARBA00022676"/>
    </source>
</evidence>
<accession>A0A7N0TM21</accession>
<dbReference type="GO" id="GO:0016757">
    <property type="term" value="F:glycosyltransferase activity"/>
    <property type="evidence" value="ECO:0007669"/>
    <property type="project" value="UniProtKB-KW"/>
</dbReference>
<keyword evidence="4" id="KW-0735">Signal-anchor</keyword>
<comment type="subcellular location">
    <subcellularLocation>
        <location evidence="1">Golgi apparatus membrane</location>
        <topology evidence="1">Single-pass type II membrane protein</topology>
    </subcellularLocation>
</comment>
<keyword evidence="7" id="KW-1133">Transmembrane helix</keyword>
<feature type="region of interest" description="Disordered" evidence="6">
    <location>
        <begin position="60"/>
        <end position="120"/>
    </location>
</feature>
<comment type="similarity">
    <text evidence="2">Belongs to the glycosyltransferase 47 family.</text>
</comment>
<evidence type="ECO:0000256" key="4">
    <source>
        <dbReference type="ARBA" id="ARBA00022968"/>
    </source>
</evidence>
<keyword evidence="7" id="KW-0812">Transmembrane</keyword>
<dbReference type="GO" id="GO:0000139">
    <property type="term" value="C:Golgi membrane"/>
    <property type="evidence" value="ECO:0007669"/>
    <property type="project" value="UniProtKB-SubCell"/>
</dbReference>
<dbReference type="EnsemblPlants" id="Kaladp0039s0736.1.v1.1">
    <property type="protein sequence ID" value="Kaladp0039s0736.1.v1.1"/>
    <property type="gene ID" value="Kaladp0039s0736.v1.1"/>
</dbReference>
<dbReference type="PANTHER" id="PTHR11062">
    <property type="entry name" value="EXOSTOSIN HEPARAN SULFATE GLYCOSYLTRANSFERASE -RELATED"/>
    <property type="match status" value="1"/>
</dbReference>
<dbReference type="PANTHER" id="PTHR11062:SF108">
    <property type="entry name" value="EXOSTOSIN FAMILY PROTEIN"/>
    <property type="match status" value="1"/>
</dbReference>
<dbReference type="InterPro" id="IPR004263">
    <property type="entry name" value="Exostosin"/>
</dbReference>
<evidence type="ECO:0000259" key="8">
    <source>
        <dbReference type="Pfam" id="PF03016"/>
    </source>
</evidence>
<dbReference type="OMA" id="SYWANNK"/>
<evidence type="ECO:0000313" key="9">
    <source>
        <dbReference type="EnsemblPlants" id="Kaladp0039s0736.1.v1.1"/>
    </source>
</evidence>
<keyword evidence="3" id="KW-0808">Transferase</keyword>
<reference evidence="9" key="1">
    <citation type="submission" date="2021-01" db="UniProtKB">
        <authorList>
            <consortium name="EnsemblPlants"/>
        </authorList>
    </citation>
    <scope>IDENTIFICATION</scope>
</reference>
<feature type="transmembrane region" description="Helical" evidence="7">
    <location>
        <begin position="14"/>
        <end position="31"/>
    </location>
</feature>
<sequence length="615" mass="69690">MPILKSIQVDARRLLWLIAALFVVVVVFQFIELPNGMRVSSLFGSFNVLSAAKNASQVSDSSFESPLGGSGNSLATNQTDGAYSSTAKQEGKDSNASDERNGLGEPPSSNGKPVIDGASTISDGVELGESETEDKATGHVPKLSFHPSYAVVDIAPAPAPPDRKRTDEDGNAAQASPPVHTPSIEPPAEHIKNDPRTHPEINETPTRNEAAKPLPAVVSITRMNELLRQSRHSYRSAKPLWPSAADEDIISAKSEIENAPYVNDPKLHAPLYRNVSMFRRSYELMERILKVYVYREGKSPVFHRPPLQGIYASEGWFMKLMEANRKFVTKDPAKAHLFYFPFSSRQLEEALYVPGSHKKSNLIAFLEDYLTTIRGRYPYWNRTGGADHFAVACHDWAAYETRRVMPNSIRALCNSDVNEGFEFGKDVALPETKIRSPKNLLADIGGKPPSQRDTLAFFAGRMHGYLRPVLLRHWQDKEPDMKIFGKMPKVKRQPSYMEYMKRSKYCICPRGFEVNSPRVVEAIFFECVPVIISDNFVPPFFEILNWESFAVFVPEKDIPDLKTILLSIPNKRYVEMQQRVKKVQRHFLWHARPEKYDIFHMTLHSVWFNRIFSFR</sequence>
<dbReference type="Pfam" id="PF03016">
    <property type="entry name" value="Exostosin_GT47"/>
    <property type="match status" value="1"/>
</dbReference>
<dbReference type="Gramene" id="Kaladp0039s0736.1.v1.1">
    <property type="protein sequence ID" value="Kaladp0039s0736.1.v1.1"/>
    <property type="gene ID" value="Kaladp0039s0736.v1.1"/>
</dbReference>
<keyword evidence="10" id="KW-1185">Reference proteome</keyword>
<protein>
    <recommendedName>
        <fullName evidence="8">Exostosin GT47 domain-containing protein</fullName>
    </recommendedName>
</protein>
<proteinExistence type="inferred from homology"/>
<feature type="compositionally biased region" description="Basic and acidic residues" evidence="6">
    <location>
        <begin position="89"/>
        <end position="102"/>
    </location>
</feature>
<keyword evidence="5" id="KW-0333">Golgi apparatus</keyword>
<evidence type="ECO:0000256" key="6">
    <source>
        <dbReference type="SAM" id="MobiDB-lite"/>
    </source>
</evidence>
<feature type="compositionally biased region" description="Basic and acidic residues" evidence="6">
    <location>
        <begin position="187"/>
        <end position="201"/>
    </location>
</feature>
<keyword evidence="7" id="KW-0472">Membrane</keyword>
<organism evidence="9 10">
    <name type="scientific">Kalanchoe fedtschenkoi</name>
    <name type="common">Lavender scallops</name>
    <name type="synonym">South American air plant</name>
    <dbReference type="NCBI Taxonomy" id="63787"/>
    <lineage>
        <taxon>Eukaryota</taxon>
        <taxon>Viridiplantae</taxon>
        <taxon>Streptophyta</taxon>
        <taxon>Embryophyta</taxon>
        <taxon>Tracheophyta</taxon>
        <taxon>Spermatophyta</taxon>
        <taxon>Magnoliopsida</taxon>
        <taxon>eudicotyledons</taxon>
        <taxon>Gunneridae</taxon>
        <taxon>Pentapetalae</taxon>
        <taxon>Saxifragales</taxon>
        <taxon>Crassulaceae</taxon>
        <taxon>Kalanchoe</taxon>
    </lineage>
</organism>
<evidence type="ECO:0000256" key="5">
    <source>
        <dbReference type="ARBA" id="ARBA00023034"/>
    </source>
</evidence>
<evidence type="ECO:0000256" key="2">
    <source>
        <dbReference type="ARBA" id="ARBA00010271"/>
    </source>
</evidence>
<evidence type="ECO:0000256" key="7">
    <source>
        <dbReference type="SAM" id="Phobius"/>
    </source>
</evidence>
<keyword evidence="3" id="KW-0328">Glycosyltransferase</keyword>